<dbReference type="Gene3D" id="3.30.40.10">
    <property type="entry name" value="Zinc/RING finger domain, C3HC4 (zinc finger)"/>
    <property type="match status" value="1"/>
</dbReference>
<dbReference type="InterPro" id="IPR047506">
    <property type="entry name" value="UBR7-like_UBR-box"/>
</dbReference>
<evidence type="ECO:0000256" key="3">
    <source>
        <dbReference type="ARBA" id="ARBA00022833"/>
    </source>
</evidence>
<dbReference type="CDD" id="cd19677">
    <property type="entry name" value="UBR-box_UBR7"/>
    <property type="match status" value="1"/>
</dbReference>
<keyword evidence="3" id="KW-0862">Zinc</keyword>
<feature type="zinc finger region" description="UBR-type" evidence="5">
    <location>
        <begin position="21"/>
        <end position="93"/>
    </location>
</feature>
<dbReference type="InterPro" id="IPR019787">
    <property type="entry name" value="Znf_PHD-finger"/>
</dbReference>
<gene>
    <name evidence="8" type="ORF">ROZALSC1DRAFT_30683</name>
</gene>
<dbReference type="PANTHER" id="PTHR13513:SF9">
    <property type="entry name" value="E3 UBIQUITIN-PROTEIN LIGASE UBR7-RELATED"/>
    <property type="match status" value="1"/>
</dbReference>
<sequence length="315" mass="36930">MVDFDALITQEAFQTYPFRIDKCSYSQGYVLQRVYRCLTCNPAAEGEIPRVTCYACSISCHAEHEIEELWLKRSIRCDCCTVDNTSQCFLENEKYPVNEKQPYLDKNSKDYHNYFGKFCFCDSSYDPEKETREMLQCISCFDWFHDSCIEQNIDLESFDSFICRNCVPNFQPFLEHLIGLEANHPCTFNSNGDCYLQEEWRSKVCRCPNCLTFEREFPFLFSEETPYDPPEDVILTPAENLMDGVFNKILTDHQNDISSLPQPAIIDAIHEYNDLKTEFNAFCNNFKDKIISEQVSKHIQKFFEEFKAKKANKVN</sequence>
<dbReference type="InterPro" id="IPR003126">
    <property type="entry name" value="Znf_UBR"/>
</dbReference>
<evidence type="ECO:0000313" key="9">
    <source>
        <dbReference type="Proteomes" id="UP000281549"/>
    </source>
</evidence>
<dbReference type="EMBL" id="ML005801">
    <property type="protein sequence ID" value="RKP17519.1"/>
    <property type="molecule type" value="Genomic_DNA"/>
</dbReference>
<evidence type="ECO:0000259" key="6">
    <source>
        <dbReference type="PROSITE" id="PS50016"/>
    </source>
</evidence>
<feature type="domain" description="PHD-type" evidence="6">
    <location>
        <begin position="116"/>
        <end position="169"/>
    </location>
</feature>
<dbReference type="InterPro" id="IPR019786">
    <property type="entry name" value="Zinc_finger_PHD-type_CS"/>
</dbReference>
<dbReference type="AlphaFoldDB" id="A0A4V1IZB9"/>
<keyword evidence="2 4" id="KW-0863">Zinc-finger</keyword>
<evidence type="ECO:0000313" key="8">
    <source>
        <dbReference type="EMBL" id="RKP17519.1"/>
    </source>
</evidence>
<evidence type="ECO:0000256" key="4">
    <source>
        <dbReference type="PROSITE-ProRule" id="PRU00146"/>
    </source>
</evidence>
<dbReference type="SMART" id="SM00396">
    <property type="entry name" value="ZnF_UBR1"/>
    <property type="match status" value="1"/>
</dbReference>
<dbReference type="GO" id="GO:0005737">
    <property type="term" value="C:cytoplasm"/>
    <property type="evidence" value="ECO:0007669"/>
    <property type="project" value="TreeGrafter"/>
</dbReference>
<name>A0A4V1IZB9_ROZAC</name>
<accession>A0A4V1IZB9</accession>
<dbReference type="Pfam" id="PF00628">
    <property type="entry name" value="PHD"/>
    <property type="match status" value="1"/>
</dbReference>
<dbReference type="SMART" id="SM00249">
    <property type="entry name" value="PHD"/>
    <property type="match status" value="1"/>
</dbReference>
<dbReference type="InterPro" id="IPR013083">
    <property type="entry name" value="Znf_RING/FYVE/PHD"/>
</dbReference>
<dbReference type="InterPro" id="IPR011011">
    <property type="entry name" value="Znf_FYVE_PHD"/>
</dbReference>
<dbReference type="InterPro" id="IPR001965">
    <property type="entry name" value="Znf_PHD"/>
</dbReference>
<dbReference type="PANTHER" id="PTHR13513">
    <property type="entry name" value="E3 UBIQUITIN-PROTEIN LIGASE UBR7"/>
    <property type="match status" value="1"/>
</dbReference>
<evidence type="ECO:0000256" key="5">
    <source>
        <dbReference type="PROSITE-ProRule" id="PRU00508"/>
    </source>
</evidence>
<reference evidence="9" key="1">
    <citation type="journal article" date="2018" name="Nat. Microbiol.">
        <title>Leveraging single-cell genomics to expand the fungal tree of life.</title>
        <authorList>
            <person name="Ahrendt S.R."/>
            <person name="Quandt C.A."/>
            <person name="Ciobanu D."/>
            <person name="Clum A."/>
            <person name="Salamov A."/>
            <person name="Andreopoulos B."/>
            <person name="Cheng J.F."/>
            <person name="Woyke T."/>
            <person name="Pelin A."/>
            <person name="Henrissat B."/>
            <person name="Reynolds N.K."/>
            <person name="Benny G.L."/>
            <person name="Smith M.E."/>
            <person name="James T.Y."/>
            <person name="Grigoriev I.V."/>
        </authorList>
    </citation>
    <scope>NUCLEOTIDE SEQUENCE [LARGE SCALE GENOMIC DNA]</scope>
    <source>
        <strain evidence="9">CSF55</strain>
    </source>
</reference>
<dbReference type="PROSITE" id="PS50016">
    <property type="entry name" value="ZF_PHD_2"/>
    <property type="match status" value="1"/>
</dbReference>
<organism evidence="8 9">
    <name type="scientific">Rozella allomycis (strain CSF55)</name>
    <dbReference type="NCBI Taxonomy" id="988480"/>
    <lineage>
        <taxon>Eukaryota</taxon>
        <taxon>Fungi</taxon>
        <taxon>Fungi incertae sedis</taxon>
        <taxon>Cryptomycota</taxon>
        <taxon>Cryptomycota incertae sedis</taxon>
        <taxon>Rozella</taxon>
    </lineage>
</organism>
<proteinExistence type="predicted"/>
<dbReference type="PROSITE" id="PS51157">
    <property type="entry name" value="ZF_UBR"/>
    <property type="match status" value="1"/>
</dbReference>
<evidence type="ECO:0000256" key="2">
    <source>
        <dbReference type="ARBA" id="ARBA00022771"/>
    </source>
</evidence>
<keyword evidence="1" id="KW-0479">Metal-binding</keyword>
<evidence type="ECO:0008006" key="10">
    <source>
        <dbReference type="Google" id="ProtNLM"/>
    </source>
</evidence>
<dbReference type="InterPro" id="IPR040204">
    <property type="entry name" value="UBR7"/>
</dbReference>
<dbReference type="PROSITE" id="PS01359">
    <property type="entry name" value="ZF_PHD_1"/>
    <property type="match status" value="1"/>
</dbReference>
<evidence type="ECO:0000259" key="7">
    <source>
        <dbReference type="PROSITE" id="PS51157"/>
    </source>
</evidence>
<dbReference type="SUPFAM" id="SSF57903">
    <property type="entry name" value="FYVE/PHD zinc finger"/>
    <property type="match status" value="1"/>
</dbReference>
<protein>
    <recommendedName>
        <fullName evidence="10">Zinc finger, PHD-type domain-containing protein</fullName>
    </recommendedName>
</protein>
<dbReference type="GO" id="GO:0008270">
    <property type="term" value="F:zinc ion binding"/>
    <property type="evidence" value="ECO:0007669"/>
    <property type="project" value="UniProtKB-KW"/>
</dbReference>
<evidence type="ECO:0000256" key="1">
    <source>
        <dbReference type="ARBA" id="ARBA00022723"/>
    </source>
</evidence>
<dbReference type="Proteomes" id="UP000281549">
    <property type="component" value="Unassembled WGS sequence"/>
</dbReference>
<feature type="domain" description="UBR-type" evidence="7">
    <location>
        <begin position="21"/>
        <end position="93"/>
    </location>
</feature>
<dbReference type="GO" id="GO:0061630">
    <property type="term" value="F:ubiquitin protein ligase activity"/>
    <property type="evidence" value="ECO:0007669"/>
    <property type="project" value="InterPro"/>
</dbReference>